<dbReference type="Proteomes" id="UP000322245">
    <property type="component" value="Unassembled WGS sequence"/>
</dbReference>
<evidence type="ECO:0000313" key="1">
    <source>
        <dbReference type="EMBL" id="TYJ51266.1"/>
    </source>
</evidence>
<name>A0A5D3ANN9_9TREE</name>
<dbReference type="EMBL" id="NIDF01000301">
    <property type="protein sequence ID" value="TYJ51266.1"/>
    <property type="molecule type" value="Genomic_DNA"/>
</dbReference>
<accession>A0A5D3ANN9</accession>
<proteinExistence type="predicted"/>
<gene>
    <name evidence="1" type="ORF">B9479_008177</name>
</gene>
<keyword evidence="2" id="KW-1185">Reference proteome</keyword>
<protein>
    <submittedName>
        <fullName evidence="1">Uncharacterized protein</fullName>
    </submittedName>
</protein>
<comment type="caution">
    <text evidence="1">The sequence shown here is derived from an EMBL/GenBank/DDBJ whole genome shotgun (WGS) entry which is preliminary data.</text>
</comment>
<reference evidence="1 2" key="1">
    <citation type="submission" date="2017-05" db="EMBL/GenBank/DDBJ databases">
        <title>The Genome Sequence of Tsuchiyaea wingfieldii DSM 27421.</title>
        <authorList>
            <person name="Cuomo C."/>
            <person name="Passer A."/>
            <person name="Billmyre B."/>
            <person name="Heitman J."/>
        </authorList>
    </citation>
    <scope>NUCLEOTIDE SEQUENCE [LARGE SCALE GENOMIC DNA]</scope>
    <source>
        <strain evidence="1 2">DSM 27421</strain>
    </source>
</reference>
<dbReference type="AlphaFoldDB" id="A0A5D3ANN9"/>
<evidence type="ECO:0000313" key="2">
    <source>
        <dbReference type="Proteomes" id="UP000322245"/>
    </source>
</evidence>
<feature type="non-terminal residue" evidence="1">
    <location>
        <position position="81"/>
    </location>
</feature>
<sequence length="81" mass="9041">MHIRDTPTTVTREVVARPELVHPVKPILGTVNPISDPVNPTSTALEAITAPRRHKMAPTTLPPSFYNSFWSADYRHGLQKL</sequence>
<organism evidence="1 2">
    <name type="scientific">Cryptococcus floricola</name>
    <dbReference type="NCBI Taxonomy" id="2591691"/>
    <lineage>
        <taxon>Eukaryota</taxon>
        <taxon>Fungi</taxon>
        <taxon>Dikarya</taxon>
        <taxon>Basidiomycota</taxon>
        <taxon>Agaricomycotina</taxon>
        <taxon>Tremellomycetes</taxon>
        <taxon>Tremellales</taxon>
        <taxon>Cryptococcaceae</taxon>
        <taxon>Cryptococcus</taxon>
    </lineage>
</organism>